<keyword evidence="3" id="KW-1185">Reference proteome</keyword>
<feature type="domain" description="Stress-response A/B barrel" evidence="1">
    <location>
        <begin position="6"/>
        <end position="98"/>
    </location>
</feature>
<protein>
    <submittedName>
        <fullName evidence="2">Dabb family protein</fullName>
    </submittedName>
</protein>
<dbReference type="PROSITE" id="PS51502">
    <property type="entry name" value="S_R_A_B_BARREL"/>
    <property type="match status" value="1"/>
</dbReference>
<dbReference type="InterPro" id="IPR011008">
    <property type="entry name" value="Dimeric_a/b-barrel"/>
</dbReference>
<evidence type="ECO:0000313" key="3">
    <source>
        <dbReference type="Proteomes" id="UP000564806"/>
    </source>
</evidence>
<proteinExistence type="predicted"/>
<dbReference type="Proteomes" id="UP000564806">
    <property type="component" value="Unassembled WGS sequence"/>
</dbReference>
<gene>
    <name evidence="2" type="ORF">HPT30_20895</name>
</gene>
<dbReference type="AlphaFoldDB" id="A0A850ENU6"/>
<evidence type="ECO:0000313" key="2">
    <source>
        <dbReference type="EMBL" id="NUU62808.1"/>
    </source>
</evidence>
<reference evidence="2" key="1">
    <citation type="submission" date="2020-06" db="EMBL/GenBank/DDBJ databases">
        <title>Paenibacillus sp. nov., isolated from soil.</title>
        <authorList>
            <person name="Seo Y.L."/>
        </authorList>
    </citation>
    <scope>NUCLEOTIDE SEQUENCE [LARGE SCALE GENOMIC DNA]</scope>
    <source>
        <strain evidence="2">JW14</strain>
    </source>
</reference>
<comment type="caution">
    <text evidence="2">The sequence shown here is derived from an EMBL/GenBank/DDBJ whole genome shotgun (WGS) entry which is preliminary data.</text>
</comment>
<dbReference type="SUPFAM" id="SSF54909">
    <property type="entry name" value="Dimeric alpha+beta barrel"/>
    <property type="match status" value="1"/>
</dbReference>
<dbReference type="RefSeq" id="WP_175373256.1">
    <property type="nucleotide sequence ID" value="NZ_JABWCS010000216.1"/>
</dbReference>
<dbReference type="EMBL" id="JABWCS010000216">
    <property type="protein sequence ID" value="NUU62808.1"/>
    <property type="molecule type" value="Genomic_DNA"/>
</dbReference>
<accession>A0A850ENU6</accession>
<dbReference type="SMART" id="SM00886">
    <property type="entry name" value="Dabb"/>
    <property type="match status" value="1"/>
</dbReference>
<evidence type="ECO:0000259" key="1">
    <source>
        <dbReference type="PROSITE" id="PS51502"/>
    </source>
</evidence>
<name>A0A850ENU6_9BACL</name>
<dbReference type="Pfam" id="PF07876">
    <property type="entry name" value="Dabb"/>
    <property type="match status" value="1"/>
</dbReference>
<organism evidence="2 3">
    <name type="scientific">Paenibacillus agri</name>
    <dbReference type="NCBI Taxonomy" id="2744309"/>
    <lineage>
        <taxon>Bacteria</taxon>
        <taxon>Bacillati</taxon>
        <taxon>Bacillota</taxon>
        <taxon>Bacilli</taxon>
        <taxon>Bacillales</taxon>
        <taxon>Paenibacillaceae</taxon>
        <taxon>Paenibacillus</taxon>
    </lineage>
</organism>
<dbReference type="Gene3D" id="3.30.70.100">
    <property type="match status" value="1"/>
</dbReference>
<dbReference type="InterPro" id="IPR013097">
    <property type="entry name" value="Dabb"/>
</dbReference>
<sequence length="102" mass="11991">MNNGILRHMVYFSLKYPVDAPETAAFLKDGERILTSIIGVKEFEVLRQVSPKCDFHFGFSMEFDGQEAFDTYMNHPIHQEFVKQRWETEVAKFQEIDVVKEN</sequence>